<dbReference type="Pfam" id="PF13187">
    <property type="entry name" value="Fer4_9"/>
    <property type="match status" value="1"/>
</dbReference>
<dbReference type="Gene3D" id="3.30.70.20">
    <property type="match status" value="1"/>
</dbReference>
<accession>A0ABQ4FVY2</accession>
<keyword evidence="2" id="KW-0479">Metal-binding</keyword>
<keyword evidence="8" id="KW-1185">Reference proteome</keyword>
<dbReference type="PROSITE" id="PS51379">
    <property type="entry name" value="4FE4S_FER_2"/>
    <property type="match status" value="2"/>
</dbReference>
<feature type="region of interest" description="Disordered" evidence="5">
    <location>
        <begin position="101"/>
        <end position="137"/>
    </location>
</feature>
<name>A0ABQ4FVY2_9ACTN</name>
<feature type="domain" description="4Fe-4S ferredoxin-type" evidence="6">
    <location>
        <begin position="31"/>
        <end position="61"/>
    </location>
</feature>
<feature type="domain" description="4Fe-4S ferredoxin-type" evidence="6">
    <location>
        <begin position="1"/>
        <end position="30"/>
    </location>
</feature>
<feature type="compositionally biased region" description="Low complexity" evidence="5">
    <location>
        <begin position="113"/>
        <end position="130"/>
    </location>
</feature>
<dbReference type="SUPFAM" id="SSF54862">
    <property type="entry name" value="4Fe-4S ferredoxins"/>
    <property type="match status" value="1"/>
</dbReference>
<dbReference type="PANTHER" id="PTHR43687">
    <property type="entry name" value="ADENYLYLSULFATE REDUCTASE, BETA SUBUNIT"/>
    <property type="match status" value="1"/>
</dbReference>
<protein>
    <recommendedName>
        <fullName evidence="6">4Fe-4S ferredoxin-type domain-containing protein</fullName>
    </recommendedName>
</protein>
<organism evidence="7 8">
    <name type="scientific">Microbispora corallina</name>
    <dbReference type="NCBI Taxonomy" id="83302"/>
    <lineage>
        <taxon>Bacteria</taxon>
        <taxon>Bacillati</taxon>
        <taxon>Actinomycetota</taxon>
        <taxon>Actinomycetes</taxon>
        <taxon>Streptosporangiales</taxon>
        <taxon>Streptosporangiaceae</taxon>
        <taxon>Microbispora</taxon>
    </lineage>
</organism>
<evidence type="ECO:0000313" key="8">
    <source>
        <dbReference type="Proteomes" id="UP000603904"/>
    </source>
</evidence>
<dbReference type="PANTHER" id="PTHR43687:SF5">
    <property type="entry name" value="4FE-4S FERREDOXIN-TYPE DOMAIN-CONTAINING PROTEIN"/>
    <property type="match status" value="1"/>
</dbReference>
<evidence type="ECO:0000256" key="1">
    <source>
        <dbReference type="ARBA" id="ARBA00022485"/>
    </source>
</evidence>
<gene>
    <name evidence="7" type="ORF">Mco01_19710</name>
</gene>
<comment type="caution">
    <text evidence="7">The sequence shown here is derived from an EMBL/GenBank/DDBJ whole genome shotgun (WGS) entry which is preliminary data.</text>
</comment>
<dbReference type="EMBL" id="BOOC01000005">
    <property type="protein sequence ID" value="GIH38971.1"/>
    <property type="molecule type" value="Genomic_DNA"/>
</dbReference>
<keyword evidence="1" id="KW-0004">4Fe-4S</keyword>
<proteinExistence type="predicted"/>
<dbReference type="InterPro" id="IPR050572">
    <property type="entry name" value="Fe-S_Ferredoxin"/>
</dbReference>
<evidence type="ECO:0000259" key="6">
    <source>
        <dbReference type="PROSITE" id="PS51379"/>
    </source>
</evidence>
<keyword evidence="4" id="KW-0411">Iron-sulfur</keyword>
<dbReference type="Proteomes" id="UP000603904">
    <property type="component" value="Unassembled WGS sequence"/>
</dbReference>
<evidence type="ECO:0000256" key="4">
    <source>
        <dbReference type="ARBA" id="ARBA00023014"/>
    </source>
</evidence>
<dbReference type="InterPro" id="IPR017896">
    <property type="entry name" value="4Fe4S_Fe-S-bd"/>
</dbReference>
<dbReference type="PROSITE" id="PS00198">
    <property type="entry name" value="4FE4S_FER_1"/>
    <property type="match status" value="2"/>
</dbReference>
<reference evidence="7 8" key="1">
    <citation type="submission" date="2021-01" db="EMBL/GenBank/DDBJ databases">
        <title>Whole genome shotgun sequence of Microbispora corallina NBRC 16416.</title>
        <authorList>
            <person name="Komaki H."/>
            <person name="Tamura T."/>
        </authorList>
    </citation>
    <scope>NUCLEOTIDE SEQUENCE [LARGE SCALE GENOMIC DNA]</scope>
    <source>
        <strain evidence="7 8">NBRC 16416</strain>
    </source>
</reference>
<keyword evidence="3" id="KW-0408">Iron</keyword>
<evidence type="ECO:0000256" key="2">
    <source>
        <dbReference type="ARBA" id="ARBA00022723"/>
    </source>
</evidence>
<evidence type="ECO:0000256" key="5">
    <source>
        <dbReference type="SAM" id="MobiDB-lite"/>
    </source>
</evidence>
<dbReference type="RefSeq" id="WP_204056539.1">
    <property type="nucleotide sequence ID" value="NZ_BAAAGP010000002.1"/>
</dbReference>
<evidence type="ECO:0000313" key="7">
    <source>
        <dbReference type="EMBL" id="GIH38971.1"/>
    </source>
</evidence>
<evidence type="ECO:0000256" key="3">
    <source>
        <dbReference type="ARBA" id="ARBA00023004"/>
    </source>
</evidence>
<sequence length="137" mass="14211">MIEVVSGERCVGCDRCVQVCPTNVFDSGPGGVPVIARRHDCQTCFMCEAYCPVDALFVAPSPQPVEAGSPLRDEAHLVASGLLGAYRREIGWGRGRTPGALLAVGPDLPGPSGPASGSSRPAASGSPSRPVSEKEHR</sequence>
<dbReference type="InterPro" id="IPR017900">
    <property type="entry name" value="4Fe4S_Fe_S_CS"/>
</dbReference>